<protein>
    <submittedName>
        <fullName evidence="3">MPP superfamily phosphohydrolase</fullName>
    </submittedName>
</protein>
<dbReference type="SUPFAM" id="SSF56300">
    <property type="entry name" value="Metallo-dependent phosphatases"/>
    <property type="match status" value="1"/>
</dbReference>
<dbReference type="RefSeq" id="WP_307409564.1">
    <property type="nucleotide sequence ID" value="NZ_JAUSUR010000005.1"/>
</dbReference>
<feature type="transmembrane region" description="Helical" evidence="1">
    <location>
        <begin position="109"/>
        <end position="126"/>
    </location>
</feature>
<dbReference type="Proteomes" id="UP001230220">
    <property type="component" value="Unassembled WGS sequence"/>
</dbReference>
<dbReference type="Gene3D" id="3.60.21.10">
    <property type="match status" value="1"/>
</dbReference>
<dbReference type="Pfam" id="PF00149">
    <property type="entry name" value="Metallophos"/>
    <property type="match status" value="1"/>
</dbReference>
<evidence type="ECO:0000256" key="1">
    <source>
        <dbReference type="SAM" id="Phobius"/>
    </source>
</evidence>
<gene>
    <name evidence="3" type="ORF">J2S15_002939</name>
</gene>
<reference evidence="3 4" key="1">
    <citation type="submission" date="2023-07" db="EMBL/GenBank/DDBJ databases">
        <title>Genomic Encyclopedia of Type Strains, Phase IV (KMG-IV): sequencing the most valuable type-strain genomes for metagenomic binning, comparative biology and taxonomic classification.</title>
        <authorList>
            <person name="Goeker M."/>
        </authorList>
    </citation>
    <scope>NUCLEOTIDE SEQUENCE [LARGE SCALE GENOMIC DNA]</scope>
    <source>
        <strain evidence="3 4">DSM 16784</strain>
    </source>
</reference>
<dbReference type="InterPro" id="IPR051158">
    <property type="entry name" value="Metallophosphoesterase_sf"/>
</dbReference>
<name>A0ABU0E5U2_9FIRM</name>
<feature type="domain" description="Calcineurin-like phosphoesterase" evidence="2">
    <location>
        <begin position="150"/>
        <end position="309"/>
    </location>
</feature>
<dbReference type="EMBL" id="JAUSUR010000005">
    <property type="protein sequence ID" value="MDQ0362186.1"/>
    <property type="molecule type" value="Genomic_DNA"/>
</dbReference>
<keyword evidence="4" id="KW-1185">Reference proteome</keyword>
<organism evidence="3 4">
    <name type="scientific">Breznakia pachnodae</name>
    <dbReference type="NCBI Taxonomy" id="265178"/>
    <lineage>
        <taxon>Bacteria</taxon>
        <taxon>Bacillati</taxon>
        <taxon>Bacillota</taxon>
        <taxon>Erysipelotrichia</taxon>
        <taxon>Erysipelotrichales</taxon>
        <taxon>Erysipelotrichaceae</taxon>
        <taxon>Breznakia</taxon>
    </lineage>
</organism>
<evidence type="ECO:0000313" key="4">
    <source>
        <dbReference type="Proteomes" id="UP001230220"/>
    </source>
</evidence>
<accession>A0ABU0E5U2</accession>
<evidence type="ECO:0000313" key="3">
    <source>
        <dbReference type="EMBL" id="MDQ0362186.1"/>
    </source>
</evidence>
<dbReference type="InterPro" id="IPR004843">
    <property type="entry name" value="Calcineurin-like_PHP"/>
</dbReference>
<evidence type="ECO:0000259" key="2">
    <source>
        <dbReference type="Pfam" id="PF00149"/>
    </source>
</evidence>
<keyword evidence="1" id="KW-0472">Membrane</keyword>
<dbReference type="PANTHER" id="PTHR31302">
    <property type="entry name" value="TRANSMEMBRANE PROTEIN WITH METALLOPHOSPHOESTERASE DOMAIN-RELATED"/>
    <property type="match status" value="1"/>
</dbReference>
<dbReference type="PANTHER" id="PTHR31302:SF0">
    <property type="entry name" value="TRANSMEMBRANE PROTEIN WITH METALLOPHOSPHOESTERASE DOMAIN"/>
    <property type="match status" value="1"/>
</dbReference>
<proteinExistence type="predicted"/>
<feature type="transmembrane region" description="Helical" evidence="1">
    <location>
        <begin position="66"/>
        <end position="88"/>
    </location>
</feature>
<dbReference type="InterPro" id="IPR029052">
    <property type="entry name" value="Metallo-depent_PP-like"/>
</dbReference>
<feature type="transmembrane region" description="Helical" evidence="1">
    <location>
        <begin position="35"/>
        <end position="54"/>
    </location>
</feature>
<sequence length="365" mass="42286">MIIFKLFSLLVLLVITFYTTVRYTHILTQTRRNKIIVYSFIFGFQILFILRFFSDYTFQSNLMKTLILFGTSVFFFFVYLSFLFFITIDIISFIKKKRNKEMRIIRRRIAAGCMVLSIILGVYTNMHAKQIGITTYTYHVDKKSSLDELNIAYISDIHLGTSVNEDELKKIVEKTNDMKPDVILLGGDIFDENTTDDDLEMSIPYLSKLKSTYGVYYIYGNHEFYSDTQNRYEDVLNKADITILNDESALIDNIAIIGRLDVRRNSNRESMDELAKEYNDDNIIIVLDHQPIVDDSEGIDLQLSGHTHNGQIFPMNLLVPVQYSHNYGFYERPYPMVVSSGAGTWGIPSRLFTDSEIVNITLTFN</sequence>
<feature type="transmembrane region" description="Helical" evidence="1">
    <location>
        <begin position="6"/>
        <end position="23"/>
    </location>
</feature>
<keyword evidence="1" id="KW-0812">Transmembrane</keyword>
<comment type="caution">
    <text evidence="3">The sequence shown here is derived from an EMBL/GenBank/DDBJ whole genome shotgun (WGS) entry which is preliminary data.</text>
</comment>
<dbReference type="CDD" id="cd07385">
    <property type="entry name" value="MPP_YkuE_C"/>
    <property type="match status" value="1"/>
</dbReference>
<keyword evidence="1" id="KW-1133">Transmembrane helix</keyword>